<dbReference type="SUPFAM" id="SSF52374">
    <property type="entry name" value="Nucleotidylyl transferase"/>
    <property type="match status" value="1"/>
</dbReference>
<evidence type="ECO:0000256" key="2">
    <source>
        <dbReference type="ARBA" id="ARBA00022840"/>
    </source>
</evidence>
<dbReference type="Pfam" id="PF02569">
    <property type="entry name" value="Pantoate_ligase"/>
    <property type="match status" value="1"/>
</dbReference>
<dbReference type="EMBL" id="DVOG01000172">
    <property type="protein sequence ID" value="HIV04774.1"/>
    <property type="molecule type" value="Genomic_DNA"/>
</dbReference>
<dbReference type="InterPro" id="IPR003721">
    <property type="entry name" value="Pantoate_ligase"/>
</dbReference>
<keyword evidence="3" id="KW-0436">Ligase</keyword>
<dbReference type="PANTHER" id="PTHR21299">
    <property type="entry name" value="CYTIDYLATE KINASE/PANTOATE-BETA-ALANINE LIGASE"/>
    <property type="match status" value="1"/>
</dbReference>
<dbReference type="GO" id="GO:0004592">
    <property type="term" value="F:pantoate-beta-alanine ligase activity"/>
    <property type="evidence" value="ECO:0007669"/>
    <property type="project" value="InterPro"/>
</dbReference>
<evidence type="ECO:0000313" key="3">
    <source>
        <dbReference type="EMBL" id="HIV04774.1"/>
    </source>
</evidence>
<dbReference type="GO" id="GO:0015940">
    <property type="term" value="P:pantothenate biosynthetic process"/>
    <property type="evidence" value="ECO:0007669"/>
    <property type="project" value="InterPro"/>
</dbReference>
<dbReference type="PANTHER" id="PTHR21299:SF1">
    <property type="entry name" value="PANTOATE--BETA-ALANINE LIGASE"/>
    <property type="match status" value="1"/>
</dbReference>
<dbReference type="Gene3D" id="3.40.50.620">
    <property type="entry name" value="HUPs"/>
    <property type="match status" value="1"/>
</dbReference>
<protein>
    <submittedName>
        <fullName evidence="3">Pantoate--beta-alanine ligase</fullName>
    </submittedName>
</protein>
<organism evidence="3 4">
    <name type="scientific">Candidatus Spyradosoma merdigallinarum</name>
    <dbReference type="NCBI Taxonomy" id="2840950"/>
    <lineage>
        <taxon>Bacteria</taxon>
        <taxon>Pseudomonadati</taxon>
        <taxon>Verrucomicrobiota</taxon>
        <taxon>Opitutia</taxon>
        <taxon>Opitutia incertae sedis</taxon>
        <taxon>Candidatus Spyradosoma</taxon>
    </lineage>
</organism>
<sequence length="109" mass="12052">MKIIHDSDELQRTALALRAQGKTIALVPTMGNLHAGHASLMDEARPRADVLVVSVFVNPTQFGPNEDYEKYPRTFDDDCRVCAEHGVDILFAPTPATIYAPTFSTYVTE</sequence>
<dbReference type="InterPro" id="IPR014729">
    <property type="entry name" value="Rossmann-like_a/b/a_fold"/>
</dbReference>
<dbReference type="Proteomes" id="UP000886812">
    <property type="component" value="Unassembled WGS sequence"/>
</dbReference>
<keyword evidence="1" id="KW-0547">Nucleotide-binding</keyword>
<reference evidence="3" key="1">
    <citation type="submission" date="2020-10" db="EMBL/GenBank/DDBJ databases">
        <authorList>
            <person name="Gilroy R."/>
        </authorList>
    </citation>
    <scope>NUCLEOTIDE SEQUENCE</scope>
    <source>
        <strain evidence="3">10669</strain>
    </source>
</reference>
<proteinExistence type="predicted"/>
<dbReference type="GO" id="GO:0005524">
    <property type="term" value="F:ATP binding"/>
    <property type="evidence" value="ECO:0007669"/>
    <property type="project" value="UniProtKB-KW"/>
</dbReference>
<dbReference type="GO" id="GO:0005829">
    <property type="term" value="C:cytosol"/>
    <property type="evidence" value="ECO:0007669"/>
    <property type="project" value="TreeGrafter"/>
</dbReference>
<reference evidence="3" key="2">
    <citation type="journal article" date="2021" name="PeerJ">
        <title>Extensive microbial diversity within the chicken gut microbiome revealed by metagenomics and culture.</title>
        <authorList>
            <person name="Gilroy R."/>
            <person name="Ravi A."/>
            <person name="Getino M."/>
            <person name="Pursley I."/>
            <person name="Horton D.L."/>
            <person name="Alikhan N.F."/>
            <person name="Baker D."/>
            <person name="Gharbi K."/>
            <person name="Hall N."/>
            <person name="Watson M."/>
            <person name="Adriaenssens E.M."/>
            <person name="Foster-Nyarko E."/>
            <person name="Jarju S."/>
            <person name="Secka A."/>
            <person name="Antonio M."/>
            <person name="Oren A."/>
            <person name="Chaudhuri R.R."/>
            <person name="La Ragione R."/>
            <person name="Hildebrand F."/>
            <person name="Pallen M.J."/>
        </authorList>
    </citation>
    <scope>NUCLEOTIDE SEQUENCE</scope>
    <source>
        <strain evidence="3">10669</strain>
    </source>
</reference>
<evidence type="ECO:0000256" key="1">
    <source>
        <dbReference type="ARBA" id="ARBA00022741"/>
    </source>
</evidence>
<comment type="caution">
    <text evidence="3">The sequence shown here is derived from an EMBL/GenBank/DDBJ whole genome shotgun (WGS) entry which is preliminary data.</text>
</comment>
<dbReference type="AlphaFoldDB" id="A0A9D1NLG3"/>
<evidence type="ECO:0000313" key="4">
    <source>
        <dbReference type="Proteomes" id="UP000886812"/>
    </source>
</evidence>
<name>A0A9D1NLG3_9BACT</name>
<feature type="non-terminal residue" evidence="3">
    <location>
        <position position="109"/>
    </location>
</feature>
<accession>A0A9D1NLG3</accession>
<gene>
    <name evidence="3" type="ORF">IAC75_06485</name>
</gene>
<keyword evidence="2" id="KW-0067">ATP-binding</keyword>